<evidence type="ECO:0000259" key="2">
    <source>
        <dbReference type="PROSITE" id="PS00036"/>
    </source>
</evidence>
<gene>
    <name evidence="3" type="ORF">EJ06DRAFT_386819</name>
</gene>
<dbReference type="PROSITE" id="PS00036">
    <property type="entry name" value="BZIP_BASIC"/>
    <property type="match status" value="1"/>
</dbReference>
<accession>A0A6G1HZQ9</accession>
<feature type="domain" description="BZIP" evidence="2">
    <location>
        <begin position="46"/>
        <end position="61"/>
    </location>
</feature>
<dbReference type="AlphaFoldDB" id="A0A6G1HZQ9"/>
<dbReference type="PANTHER" id="PTHR39607">
    <property type="entry name" value="XANTHOCILLIN BIOSYNTHESIS CLUSTER TRANSCRIPTION FACTOR XANC-RELATED"/>
    <property type="match status" value="1"/>
</dbReference>
<dbReference type="InterPro" id="IPR046347">
    <property type="entry name" value="bZIP_sf"/>
</dbReference>
<feature type="compositionally biased region" description="Low complexity" evidence="1">
    <location>
        <begin position="21"/>
        <end position="31"/>
    </location>
</feature>
<dbReference type="Gene3D" id="1.20.5.170">
    <property type="match status" value="1"/>
</dbReference>
<feature type="compositionally biased region" description="Polar residues" evidence="1">
    <location>
        <begin position="99"/>
        <end position="111"/>
    </location>
</feature>
<dbReference type="GO" id="GO:0003700">
    <property type="term" value="F:DNA-binding transcription factor activity"/>
    <property type="evidence" value="ECO:0007669"/>
    <property type="project" value="InterPro"/>
</dbReference>
<dbReference type="OrthoDB" id="194358at2759"/>
<feature type="region of interest" description="Disordered" evidence="1">
    <location>
        <begin position="1"/>
        <end position="131"/>
    </location>
</feature>
<evidence type="ECO:0000256" key="1">
    <source>
        <dbReference type="SAM" id="MobiDB-lite"/>
    </source>
</evidence>
<protein>
    <recommendedName>
        <fullName evidence="2">BZIP domain-containing protein</fullName>
    </recommendedName>
</protein>
<keyword evidence="4" id="KW-1185">Reference proteome</keyword>
<evidence type="ECO:0000313" key="4">
    <source>
        <dbReference type="Proteomes" id="UP000799640"/>
    </source>
</evidence>
<dbReference type="EMBL" id="ML996693">
    <property type="protein sequence ID" value="KAF2401317.1"/>
    <property type="molecule type" value="Genomic_DNA"/>
</dbReference>
<dbReference type="InterPro" id="IPR052635">
    <property type="entry name" value="Sec_Metab_Biosynth_Reg"/>
</dbReference>
<feature type="compositionally biased region" description="Basic and acidic residues" evidence="1">
    <location>
        <begin position="36"/>
        <end position="48"/>
    </location>
</feature>
<dbReference type="SUPFAM" id="SSF57959">
    <property type="entry name" value="Leucine zipper domain"/>
    <property type="match status" value="1"/>
</dbReference>
<dbReference type="Proteomes" id="UP000799640">
    <property type="component" value="Unassembled WGS sequence"/>
</dbReference>
<reference evidence="3" key="1">
    <citation type="journal article" date="2020" name="Stud. Mycol.">
        <title>101 Dothideomycetes genomes: a test case for predicting lifestyles and emergence of pathogens.</title>
        <authorList>
            <person name="Haridas S."/>
            <person name="Albert R."/>
            <person name="Binder M."/>
            <person name="Bloem J."/>
            <person name="Labutti K."/>
            <person name="Salamov A."/>
            <person name="Andreopoulos B."/>
            <person name="Baker S."/>
            <person name="Barry K."/>
            <person name="Bills G."/>
            <person name="Bluhm B."/>
            <person name="Cannon C."/>
            <person name="Castanera R."/>
            <person name="Culley D."/>
            <person name="Daum C."/>
            <person name="Ezra D."/>
            <person name="Gonzalez J."/>
            <person name="Henrissat B."/>
            <person name="Kuo A."/>
            <person name="Liang C."/>
            <person name="Lipzen A."/>
            <person name="Lutzoni F."/>
            <person name="Magnuson J."/>
            <person name="Mondo S."/>
            <person name="Nolan M."/>
            <person name="Ohm R."/>
            <person name="Pangilinan J."/>
            <person name="Park H.-J."/>
            <person name="Ramirez L."/>
            <person name="Alfaro M."/>
            <person name="Sun H."/>
            <person name="Tritt A."/>
            <person name="Yoshinaga Y."/>
            <person name="Zwiers L.-H."/>
            <person name="Turgeon B."/>
            <person name="Goodwin S."/>
            <person name="Spatafora J."/>
            <person name="Crous P."/>
            <person name="Grigoriev I."/>
        </authorList>
    </citation>
    <scope>NUCLEOTIDE SEQUENCE</scope>
    <source>
        <strain evidence="3">CBS 262.69</strain>
    </source>
</reference>
<dbReference type="PANTHER" id="PTHR39607:SF1">
    <property type="entry name" value="B-ZIP TRANSCRIPTION FACTOR (EUROFUNG)"/>
    <property type="match status" value="1"/>
</dbReference>
<dbReference type="InterPro" id="IPR004827">
    <property type="entry name" value="bZIP"/>
</dbReference>
<name>A0A6G1HZQ9_9PEZI</name>
<dbReference type="CDD" id="cd14688">
    <property type="entry name" value="bZIP_YAP"/>
    <property type="match status" value="1"/>
</dbReference>
<proteinExistence type="predicted"/>
<sequence length="253" mass="28372">MHPQQAYPYAPSTGTTSHRYASTSSAFSASANPNEDWTKISDLAERRRIQNRIAQRNYRKKLKKRLEDLERRAASNSASPEQRPAELQRPSPPRGGKRVSSQRTPDITLESSPDYGQYQRHASEGSSQSHYLSAHDDRSMFAHQYTRQLSTSPPPVVYPAYPAEEVTYATYPSLPYATVPATASDYAMFPGYTTLPPPHSSMNYAQKHELYSEEQINPFGVSYASMAGIDISTVHSYPESNPHVIQPHGSRSY</sequence>
<organism evidence="3 4">
    <name type="scientific">Trichodelitschia bisporula</name>
    <dbReference type="NCBI Taxonomy" id="703511"/>
    <lineage>
        <taxon>Eukaryota</taxon>
        <taxon>Fungi</taxon>
        <taxon>Dikarya</taxon>
        <taxon>Ascomycota</taxon>
        <taxon>Pezizomycotina</taxon>
        <taxon>Dothideomycetes</taxon>
        <taxon>Dothideomycetes incertae sedis</taxon>
        <taxon>Phaeotrichales</taxon>
        <taxon>Phaeotrichaceae</taxon>
        <taxon>Trichodelitschia</taxon>
    </lineage>
</organism>
<evidence type="ECO:0000313" key="3">
    <source>
        <dbReference type="EMBL" id="KAF2401317.1"/>
    </source>
</evidence>